<dbReference type="GO" id="GO:0016301">
    <property type="term" value="F:kinase activity"/>
    <property type="evidence" value="ECO:0007669"/>
    <property type="project" value="UniProtKB-KW"/>
</dbReference>
<evidence type="ECO:0000256" key="2">
    <source>
        <dbReference type="ARBA" id="ARBA00022777"/>
    </source>
</evidence>
<dbReference type="Gene3D" id="3.30.420.40">
    <property type="match status" value="1"/>
</dbReference>
<dbReference type="Pfam" id="PF02782">
    <property type="entry name" value="FGGY_C"/>
    <property type="match status" value="1"/>
</dbReference>
<dbReference type="InterPro" id="IPR018485">
    <property type="entry name" value="FGGY_C"/>
</dbReference>
<dbReference type="InterPro" id="IPR050406">
    <property type="entry name" value="FGGY_Carb_Kinase"/>
</dbReference>
<dbReference type="PROSITE" id="PS00445">
    <property type="entry name" value="FGGY_KINASES_2"/>
    <property type="match status" value="1"/>
</dbReference>
<accession>X0V320</accession>
<organism evidence="4">
    <name type="scientific">marine sediment metagenome</name>
    <dbReference type="NCBI Taxonomy" id="412755"/>
    <lineage>
        <taxon>unclassified sequences</taxon>
        <taxon>metagenomes</taxon>
        <taxon>ecological metagenomes</taxon>
    </lineage>
</organism>
<reference evidence="4" key="1">
    <citation type="journal article" date="2014" name="Front. Microbiol.">
        <title>High frequency of phylogenetically diverse reductive dehalogenase-homologous genes in deep subseafloor sedimentary metagenomes.</title>
        <authorList>
            <person name="Kawai M."/>
            <person name="Futagami T."/>
            <person name="Toyoda A."/>
            <person name="Takaki Y."/>
            <person name="Nishi S."/>
            <person name="Hori S."/>
            <person name="Arai W."/>
            <person name="Tsubouchi T."/>
            <person name="Morono Y."/>
            <person name="Uchiyama I."/>
            <person name="Ito T."/>
            <person name="Fujiyama A."/>
            <person name="Inagaki F."/>
            <person name="Takami H."/>
        </authorList>
    </citation>
    <scope>NUCLEOTIDE SEQUENCE</scope>
    <source>
        <strain evidence="4">Expedition CK06-06</strain>
    </source>
</reference>
<evidence type="ECO:0000259" key="3">
    <source>
        <dbReference type="Pfam" id="PF02782"/>
    </source>
</evidence>
<dbReference type="EMBL" id="BARS01020899">
    <property type="protein sequence ID" value="GAG12480.1"/>
    <property type="molecule type" value="Genomic_DNA"/>
</dbReference>
<proteinExistence type="predicted"/>
<dbReference type="PANTHER" id="PTHR43095:SF5">
    <property type="entry name" value="XYLULOSE KINASE"/>
    <property type="match status" value="1"/>
</dbReference>
<evidence type="ECO:0000256" key="1">
    <source>
        <dbReference type="ARBA" id="ARBA00022679"/>
    </source>
</evidence>
<dbReference type="InterPro" id="IPR043129">
    <property type="entry name" value="ATPase_NBD"/>
</dbReference>
<name>X0V320_9ZZZZ</name>
<dbReference type="PANTHER" id="PTHR43095">
    <property type="entry name" value="SUGAR KINASE"/>
    <property type="match status" value="1"/>
</dbReference>
<dbReference type="GO" id="GO:0016773">
    <property type="term" value="F:phosphotransferase activity, alcohol group as acceptor"/>
    <property type="evidence" value="ECO:0007669"/>
    <property type="project" value="InterPro"/>
</dbReference>
<gene>
    <name evidence="4" type="ORF">S01H1_33651</name>
</gene>
<evidence type="ECO:0000313" key="4">
    <source>
        <dbReference type="EMBL" id="GAG12480.1"/>
    </source>
</evidence>
<sequence>YHYLGSSSWIGIATEKPIIDPQMRTFNWVHVVPELYSPTGTMQAAGASYQWMRDILCPMETKDAEEKGISPYQVMDKKAVKIPVGSSNLLYLPYLMGERSPYWNPSAKGAFVGLTIRHTREHMIRSVMEGVALNMKIIMNSFIEQGAEIDKIRLIGGGAKGNVWRRILADVFNKTIIIPNLLDEATSMGAALIGGVGVGIYDDFGFVEKMFKIKENIIPDENNSKIYNKIYPAFKDAYKGLERVYDILSG</sequence>
<dbReference type="SUPFAM" id="SSF53067">
    <property type="entry name" value="Actin-like ATPase domain"/>
    <property type="match status" value="1"/>
</dbReference>
<feature type="domain" description="Carbohydrate kinase FGGY C-terminal" evidence="3">
    <location>
        <begin position="4"/>
        <end position="196"/>
    </location>
</feature>
<comment type="caution">
    <text evidence="4">The sequence shown here is derived from an EMBL/GenBank/DDBJ whole genome shotgun (WGS) entry which is preliminary data.</text>
</comment>
<protein>
    <recommendedName>
        <fullName evidence="3">Carbohydrate kinase FGGY C-terminal domain-containing protein</fullName>
    </recommendedName>
</protein>
<dbReference type="AlphaFoldDB" id="X0V320"/>
<keyword evidence="2" id="KW-0418">Kinase</keyword>
<feature type="non-terminal residue" evidence="4">
    <location>
        <position position="1"/>
    </location>
</feature>
<dbReference type="InterPro" id="IPR018483">
    <property type="entry name" value="Carb_kinase_FGGY_CS"/>
</dbReference>
<dbReference type="GO" id="GO:0005975">
    <property type="term" value="P:carbohydrate metabolic process"/>
    <property type="evidence" value="ECO:0007669"/>
    <property type="project" value="InterPro"/>
</dbReference>
<keyword evidence="1" id="KW-0808">Transferase</keyword>